<sequence>MKTAFTRVSANGSTSTSTSKYLDIKDIKSWSDELSGGLRPGRNIEDVEREAIDHLFGAHEQHNSRPSSAHWSPLSNLRKYLKGNKSEQVTADDVLRATTSTSTAATPETEQYGPDKVDDDPNAPPRATAEEASKNYADLHKYKPVEWNEPDGLPELTPEEQSKKYHDLDKYSSPHTPNDVTSVESSVPCYDDLQKYKPVEWNEPDGLRKQTPEELSKNYDDVEKYGPVTWNEPDGLPPLTQEELSKNYDDLDKYGPVQWSEPDGLRKLTPEELSKQYDDLSTYSKPFVAPDALLEAHEAAQQDATPKAEPIGAKVLDQGALTADPAKDYNDLDKYGPVEWNEPDGLRKLTPEELSKNYQDLHLYSQYDNSGPATPRIHPEEASKQYKDLRKYDAFPNTGPAEERIHPELASKQYDDLHKYPSAEYEEPDKISHVHPEELTKNYQDLAKYQTSSFDSFDTKYPVHPEEASKSYDDLGAYSAVMHNEPDGKPMKKADPGTSTSSLCLDLDASDNRTEPQTAAEIRRDVLRRASRNGSASSGPVLTGNYVRDFPEEFATSWNTSNSESKSTLFPSNLAAEGQSSKVSNNAPGCDKEEADFSSMDESFPNEKANKASKLQPALDRHSPGTSGRKPLPSVAAVDGLEETRSEDDAYSKNPQGLERSYTEDGCAGNNATWPTVARHYNHGRRDKRSLGALSSGTASTSQEQPVLYKMLAYDPSTQSMSIAETCSGVQDTSTRATPAEVLLRVSNPSKFFPYFSELQAEGYEIASGSGDVLVFRKVRPGTAFKDASGSTINPIDMMGGRPGASHFASPTGFVNYESPQYRSIHAGQAQEEKLGKKKRGLGRKVVIGTAWVAGTAYAVSLAGEYLSTGGKVV</sequence>
<feature type="compositionally biased region" description="Basic and acidic residues" evidence="1">
    <location>
        <begin position="243"/>
        <end position="253"/>
    </location>
</feature>
<feature type="compositionally biased region" description="Polar residues" evidence="1">
    <location>
        <begin position="556"/>
        <end position="571"/>
    </location>
</feature>
<gene>
    <name evidence="2" type="ORF">E4U43_001164</name>
</gene>
<feature type="compositionally biased region" description="Basic and acidic residues" evidence="1">
    <location>
        <begin position="263"/>
        <end position="272"/>
    </location>
</feature>
<feature type="region of interest" description="Disordered" evidence="1">
    <location>
        <begin position="480"/>
        <end position="668"/>
    </location>
</feature>
<feature type="compositionally biased region" description="Low complexity" evidence="1">
    <location>
        <begin position="97"/>
        <end position="106"/>
    </location>
</feature>
<evidence type="ECO:0000313" key="3">
    <source>
        <dbReference type="Proteomes" id="UP000748025"/>
    </source>
</evidence>
<evidence type="ECO:0000313" key="2">
    <source>
        <dbReference type="EMBL" id="KAG6002130.1"/>
    </source>
</evidence>
<feature type="compositionally biased region" description="Polar residues" evidence="1">
    <location>
        <begin position="578"/>
        <end position="587"/>
    </location>
</feature>
<feature type="compositionally biased region" description="Basic and acidic residues" evidence="1">
    <location>
        <begin position="484"/>
        <end position="495"/>
    </location>
</feature>
<accession>A0A9P7SX34</accession>
<keyword evidence="3" id="KW-1185">Reference proteome</keyword>
<dbReference type="OrthoDB" id="3946750at2759"/>
<feature type="compositionally biased region" description="Basic and acidic residues" evidence="1">
    <location>
        <begin position="201"/>
        <end position="224"/>
    </location>
</feature>
<proteinExistence type="predicted"/>
<name>A0A9P7SX34_9HYPO</name>
<feature type="compositionally biased region" description="Polar residues" evidence="1">
    <location>
        <begin position="173"/>
        <end position="185"/>
    </location>
</feature>
<feature type="region of interest" description="Disordered" evidence="1">
    <location>
        <begin position="201"/>
        <end position="272"/>
    </location>
</feature>
<feature type="compositionally biased region" description="Basic and acidic residues" evidence="1">
    <location>
        <begin position="325"/>
        <end position="336"/>
    </location>
</feature>
<dbReference type="EMBL" id="SRPW01001365">
    <property type="protein sequence ID" value="KAG6002130.1"/>
    <property type="molecule type" value="Genomic_DNA"/>
</dbReference>
<protein>
    <submittedName>
        <fullName evidence="2">Uncharacterized protein</fullName>
    </submittedName>
</protein>
<feature type="compositionally biased region" description="Basic and acidic residues" evidence="1">
    <location>
        <begin position="160"/>
        <end position="172"/>
    </location>
</feature>
<dbReference type="Proteomes" id="UP000748025">
    <property type="component" value="Unassembled WGS sequence"/>
</dbReference>
<reference evidence="2" key="1">
    <citation type="journal article" date="2020" name="bioRxiv">
        <title>Whole genome comparisons of ergot fungi reveals the divergence and evolution of species within the genus Claviceps are the result of varying mechanisms driving genome evolution and host range expansion.</title>
        <authorList>
            <person name="Wyka S.A."/>
            <person name="Mondo S.J."/>
            <person name="Liu M."/>
            <person name="Dettman J."/>
            <person name="Nalam V."/>
            <person name="Broders K.D."/>
        </authorList>
    </citation>
    <scope>NUCLEOTIDE SEQUENCE</scope>
    <source>
        <strain evidence="2">CCC 602</strain>
    </source>
</reference>
<feature type="compositionally biased region" description="Basic and acidic residues" evidence="1">
    <location>
        <begin position="128"/>
        <end position="146"/>
    </location>
</feature>
<organism evidence="2 3">
    <name type="scientific">Claviceps pusilla</name>
    <dbReference type="NCBI Taxonomy" id="123648"/>
    <lineage>
        <taxon>Eukaryota</taxon>
        <taxon>Fungi</taxon>
        <taxon>Dikarya</taxon>
        <taxon>Ascomycota</taxon>
        <taxon>Pezizomycotina</taxon>
        <taxon>Sordariomycetes</taxon>
        <taxon>Hypocreomycetidae</taxon>
        <taxon>Hypocreales</taxon>
        <taxon>Clavicipitaceae</taxon>
        <taxon>Claviceps</taxon>
    </lineage>
</organism>
<feature type="compositionally biased region" description="Basic and acidic residues" evidence="1">
    <location>
        <begin position="642"/>
        <end position="651"/>
    </location>
</feature>
<evidence type="ECO:0000256" key="1">
    <source>
        <dbReference type="SAM" id="MobiDB-lite"/>
    </source>
</evidence>
<dbReference type="AlphaFoldDB" id="A0A9P7SX34"/>
<feature type="region of interest" description="Disordered" evidence="1">
    <location>
        <begin position="324"/>
        <end position="347"/>
    </location>
</feature>
<feature type="region of interest" description="Disordered" evidence="1">
    <location>
        <begin position="86"/>
        <end position="187"/>
    </location>
</feature>
<comment type="caution">
    <text evidence="2">The sequence shown here is derived from an EMBL/GenBank/DDBJ whole genome shotgun (WGS) entry which is preliminary data.</text>
</comment>